<evidence type="ECO:0000256" key="1">
    <source>
        <dbReference type="SAM" id="Phobius"/>
    </source>
</evidence>
<dbReference type="Proteomes" id="UP000281549">
    <property type="component" value="Unassembled WGS sequence"/>
</dbReference>
<gene>
    <name evidence="2" type="ORF">ROZALSC1DRAFT_25348</name>
</gene>
<keyword evidence="1" id="KW-0472">Membrane</keyword>
<keyword evidence="1" id="KW-1133">Transmembrane helix</keyword>
<reference evidence="3" key="1">
    <citation type="journal article" date="2018" name="Nat. Microbiol.">
        <title>Leveraging single-cell genomics to expand the fungal tree of life.</title>
        <authorList>
            <person name="Ahrendt S.R."/>
            <person name="Quandt C.A."/>
            <person name="Ciobanu D."/>
            <person name="Clum A."/>
            <person name="Salamov A."/>
            <person name="Andreopoulos B."/>
            <person name="Cheng J.F."/>
            <person name="Woyke T."/>
            <person name="Pelin A."/>
            <person name="Henrissat B."/>
            <person name="Reynolds N.K."/>
            <person name="Benny G.L."/>
            <person name="Smith M.E."/>
            <person name="James T.Y."/>
            <person name="Grigoriev I.V."/>
        </authorList>
    </citation>
    <scope>NUCLEOTIDE SEQUENCE [LARGE SCALE GENOMIC DNA]</scope>
    <source>
        <strain evidence="3">CSF55</strain>
    </source>
</reference>
<evidence type="ECO:0000313" key="3">
    <source>
        <dbReference type="Proteomes" id="UP000281549"/>
    </source>
</evidence>
<keyword evidence="1" id="KW-0812">Transmembrane</keyword>
<dbReference type="EMBL" id="ML006610">
    <property type="protein sequence ID" value="RKP16379.1"/>
    <property type="molecule type" value="Genomic_DNA"/>
</dbReference>
<feature type="transmembrane region" description="Helical" evidence="1">
    <location>
        <begin position="26"/>
        <end position="48"/>
    </location>
</feature>
<dbReference type="AlphaFoldDB" id="A0A4V1IZ05"/>
<organism evidence="2 3">
    <name type="scientific">Rozella allomycis (strain CSF55)</name>
    <dbReference type="NCBI Taxonomy" id="988480"/>
    <lineage>
        <taxon>Eukaryota</taxon>
        <taxon>Fungi</taxon>
        <taxon>Fungi incertae sedis</taxon>
        <taxon>Cryptomycota</taxon>
        <taxon>Cryptomycota incertae sedis</taxon>
        <taxon>Rozella</taxon>
    </lineage>
</organism>
<proteinExistence type="predicted"/>
<protein>
    <submittedName>
        <fullName evidence="2">Uncharacterized protein</fullName>
    </submittedName>
</protein>
<evidence type="ECO:0000313" key="2">
    <source>
        <dbReference type="EMBL" id="RKP16379.1"/>
    </source>
</evidence>
<sequence length="158" mass="18233">MNLCKEHKENMSILDFFLDDRVPPNFLLFLPTTLVMDIGLGNILNFPWNSSRSIMSARNKFRNNTLPTPTRQRILGENLILQTARGKKDLDSKSFGEAGPEWIESVTGIDNKRRVWNTYNIDGTIFPSSSFKAQLDQISRVFHLQKEAGRRNNMKEMK</sequence>
<accession>A0A4V1IZ05</accession>
<name>A0A4V1IZ05_ROZAC</name>